<comment type="caution">
    <text evidence="1">The sequence shown here is derived from an EMBL/GenBank/DDBJ whole genome shotgun (WGS) entry which is preliminary data.</text>
</comment>
<dbReference type="AlphaFoldDB" id="A0A0F9IGB6"/>
<name>A0A0F9IGB6_9ZZZZ</name>
<sequence>MEYLKVAGSRLDNPTDLEELVAWMDGELPADRARDVAGLVDSDPRWRRTHLE</sequence>
<accession>A0A0F9IGB6</accession>
<gene>
    <name evidence="1" type="ORF">LCGC14_1944870</name>
</gene>
<dbReference type="EMBL" id="LAZR01021120">
    <property type="protein sequence ID" value="KKL86427.1"/>
    <property type="molecule type" value="Genomic_DNA"/>
</dbReference>
<organism evidence="1">
    <name type="scientific">marine sediment metagenome</name>
    <dbReference type="NCBI Taxonomy" id="412755"/>
    <lineage>
        <taxon>unclassified sequences</taxon>
        <taxon>metagenomes</taxon>
        <taxon>ecological metagenomes</taxon>
    </lineage>
</organism>
<evidence type="ECO:0000313" key="1">
    <source>
        <dbReference type="EMBL" id="KKL86427.1"/>
    </source>
</evidence>
<reference evidence="1" key="1">
    <citation type="journal article" date="2015" name="Nature">
        <title>Complex archaea that bridge the gap between prokaryotes and eukaryotes.</title>
        <authorList>
            <person name="Spang A."/>
            <person name="Saw J.H."/>
            <person name="Jorgensen S.L."/>
            <person name="Zaremba-Niedzwiedzka K."/>
            <person name="Martijn J."/>
            <person name="Lind A.E."/>
            <person name="van Eijk R."/>
            <person name="Schleper C."/>
            <person name="Guy L."/>
            <person name="Ettema T.J."/>
        </authorList>
    </citation>
    <scope>NUCLEOTIDE SEQUENCE</scope>
</reference>
<feature type="non-terminal residue" evidence="1">
    <location>
        <position position="52"/>
    </location>
</feature>
<protein>
    <submittedName>
        <fullName evidence="1">Uncharacterized protein</fullName>
    </submittedName>
</protein>
<proteinExistence type="predicted"/>